<evidence type="ECO:0000313" key="2">
    <source>
        <dbReference type="Proteomes" id="UP000078561"/>
    </source>
</evidence>
<dbReference type="AlphaFoldDB" id="A0A168KYY7"/>
<protein>
    <submittedName>
        <fullName evidence="1">Uncharacterized protein</fullName>
    </submittedName>
</protein>
<sequence length="71" mass="8124">MHEDRGLIVQDLLSSPPAVDYVFSYHTALYRPHVMTDDDDDDDDDGLVSEPKALVQRCKIYWTVSSKNAHM</sequence>
<gene>
    <name evidence="1" type="primary">ABSGL_01058.1 scaffold 1223</name>
</gene>
<keyword evidence="2" id="KW-1185">Reference proteome</keyword>
<dbReference type="EMBL" id="LT550481">
    <property type="protein sequence ID" value="SAL95717.1"/>
    <property type="molecule type" value="Genomic_DNA"/>
</dbReference>
<reference evidence="1" key="1">
    <citation type="submission" date="2016-04" db="EMBL/GenBank/DDBJ databases">
        <authorList>
            <person name="Evans L.H."/>
            <person name="Alamgir A."/>
            <person name="Owens N."/>
            <person name="Weber N.D."/>
            <person name="Virtaneva K."/>
            <person name="Barbian K."/>
            <person name="Babar A."/>
            <person name="Rosenke K."/>
        </authorList>
    </citation>
    <scope>NUCLEOTIDE SEQUENCE [LARGE SCALE GENOMIC DNA]</scope>
    <source>
        <strain evidence="1">CBS 101.48</strain>
    </source>
</reference>
<dbReference type="InParanoid" id="A0A168KYY7"/>
<dbReference type="Proteomes" id="UP000078561">
    <property type="component" value="Unassembled WGS sequence"/>
</dbReference>
<name>A0A168KYY7_ABSGL</name>
<evidence type="ECO:0000313" key="1">
    <source>
        <dbReference type="EMBL" id="SAL95717.1"/>
    </source>
</evidence>
<proteinExistence type="predicted"/>
<accession>A0A168KYY7</accession>
<organism evidence="1">
    <name type="scientific">Absidia glauca</name>
    <name type="common">Pin mould</name>
    <dbReference type="NCBI Taxonomy" id="4829"/>
    <lineage>
        <taxon>Eukaryota</taxon>
        <taxon>Fungi</taxon>
        <taxon>Fungi incertae sedis</taxon>
        <taxon>Mucoromycota</taxon>
        <taxon>Mucoromycotina</taxon>
        <taxon>Mucoromycetes</taxon>
        <taxon>Mucorales</taxon>
        <taxon>Cunninghamellaceae</taxon>
        <taxon>Absidia</taxon>
    </lineage>
</organism>